<dbReference type="InterPro" id="IPR011051">
    <property type="entry name" value="RmlC_Cupin_sf"/>
</dbReference>
<dbReference type="Pfam" id="PF07883">
    <property type="entry name" value="Cupin_2"/>
    <property type="match status" value="1"/>
</dbReference>
<reference evidence="3 4" key="1">
    <citation type="journal article" date="2021" name="Nat. Commun.">
        <title>Isolation of a member of the candidate phylum Atribacteria reveals a unique cell membrane structure.</title>
        <authorList>
            <person name="Taiki K."/>
            <person name="Nobu M.K."/>
            <person name="Kusada H."/>
            <person name="Meng X.-Y."/>
            <person name="Hosoki N."/>
            <person name="Uematsu K."/>
            <person name="Yoshioka H."/>
            <person name="Kamagata Y."/>
            <person name="Tamaki H."/>
        </authorList>
    </citation>
    <scope>NUCLEOTIDE SEQUENCE [LARGE SCALE GENOMIC DNA]</scope>
    <source>
        <strain evidence="3 4">RT761</strain>
    </source>
</reference>
<keyword evidence="4" id="KW-1185">Reference proteome</keyword>
<evidence type="ECO:0000313" key="4">
    <source>
        <dbReference type="Proteomes" id="UP000594463"/>
    </source>
</evidence>
<dbReference type="GO" id="GO:0046872">
    <property type="term" value="F:metal ion binding"/>
    <property type="evidence" value="ECO:0007669"/>
    <property type="project" value="UniProtKB-KW"/>
</dbReference>
<dbReference type="RefSeq" id="WP_218111581.1">
    <property type="nucleotide sequence ID" value="NZ_CP065383.1"/>
</dbReference>
<sequence length="126" mass="14234">MKKVNWEECEPYLVHGEAIERSLVGLEGFQKYSPVSPKLTVSKKILFFNYAILNPGKRLEKHFGNQEEIYYIIKGNGIFYCDQEKASVKSGDAVYVPTGLEHGLDNNGNDDIGYLVLGTKPDNFNE</sequence>
<dbReference type="PANTHER" id="PTHR35848">
    <property type="entry name" value="OXALATE-BINDING PROTEIN"/>
    <property type="match status" value="1"/>
</dbReference>
<dbReference type="PANTHER" id="PTHR35848:SF6">
    <property type="entry name" value="CUPIN TYPE-2 DOMAIN-CONTAINING PROTEIN"/>
    <property type="match status" value="1"/>
</dbReference>
<evidence type="ECO:0000259" key="2">
    <source>
        <dbReference type="Pfam" id="PF07883"/>
    </source>
</evidence>
<name>A0A7T1AND3_ATRLM</name>
<dbReference type="EMBL" id="CP065383">
    <property type="protein sequence ID" value="QPM69099.1"/>
    <property type="molecule type" value="Genomic_DNA"/>
</dbReference>
<dbReference type="InterPro" id="IPR014710">
    <property type="entry name" value="RmlC-like_jellyroll"/>
</dbReference>
<protein>
    <submittedName>
        <fullName evidence="3">Oxalate-binding protein</fullName>
    </submittedName>
</protein>
<feature type="domain" description="Cupin type-2" evidence="2">
    <location>
        <begin position="51"/>
        <end position="116"/>
    </location>
</feature>
<organism evidence="3 4">
    <name type="scientific">Atribacter laminatus</name>
    <dbReference type="NCBI Taxonomy" id="2847778"/>
    <lineage>
        <taxon>Bacteria</taxon>
        <taxon>Pseudomonadati</taxon>
        <taxon>Atribacterota</taxon>
        <taxon>Atribacteria</taxon>
        <taxon>Atribacterales</taxon>
        <taxon>Atribacteraceae</taxon>
        <taxon>Atribacter</taxon>
    </lineage>
</organism>
<dbReference type="InterPro" id="IPR013096">
    <property type="entry name" value="Cupin_2"/>
</dbReference>
<evidence type="ECO:0000256" key="1">
    <source>
        <dbReference type="ARBA" id="ARBA00022723"/>
    </source>
</evidence>
<accession>A0A7T1AND3</accession>
<dbReference type="Proteomes" id="UP000594463">
    <property type="component" value="Chromosome"/>
</dbReference>
<proteinExistence type="predicted"/>
<dbReference type="KEGG" id="alam:RT761_02327"/>
<dbReference type="AlphaFoldDB" id="A0A7T1AND3"/>
<keyword evidence="1" id="KW-0479">Metal-binding</keyword>
<dbReference type="InterPro" id="IPR051610">
    <property type="entry name" value="GPI/OXD"/>
</dbReference>
<dbReference type="SUPFAM" id="SSF51182">
    <property type="entry name" value="RmlC-like cupins"/>
    <property type="match status" value="1"/>
</dbReference>
<dbReference type="Gene3D" id="2.60.120.10">
    <property type="entry name" value="Jelly Rolls"/>
    <property type="match status" value="1"/>
</dbReference>
<gene>
    <name evidence="3" type="ORF">RT761_02327</name>
</gene>
<evidence type="ECO:0000313" key="3">
    <source>
        <dbReference type="EMBL" id="QPM69099.1"/>
    </source>
</evidence>